<feature type="region of interest" description="Disordered" evidence="1">
    <location>
        <begin position="104"/>
        <end position="145"/>
    </location>
</feature>
<evidence type="ECO:0000313" key="2">
    <source>
        <dbReference type="EMBL" id="KAF9660830.1"/>
    </source>
</evidence>
<keyword evidence="3" id="KW-1185">Reference proteome</keyword>
<dbReference type="AlphaFoldDB" id="A0A835MC27"/>
<dbReference type="EMBL" id="JADGMS010000019">
    <property type="protein sequence ID" value="KAF9660830.1"/>
    <property type="molecule type" value="Genomic_DNA"/>
</dbReference>
<comment type="caution">
    <text evidence="2">The sequence shown here is derived from an EMBL/GenBank/DDBJ whole genome shotgun (WGS) entry which is preliminary data.</text>
</comment>
<proteinExistence type="predicted"/>
<evidence type="ECO:0000256" key="1">
    <source>
        <dbReference type="SAM" id="MobiDB-lite"/>
    </source>
</evidence>
<protein>
    <submittedName>
        <fullName evidence="2">Uncharacterized protein</fullName>
    </submittedName>
</protein>
<dbReference type="Proteomes" id="UP000657918">
    <property type="component" value="Unassembled WGS sequence"/>
</dbReference>
<evidence type="ECO:0000313" key="3">
    <source>
        <dbReference type="Proteomes" id="UP000657918"/>
    </source>
</evidence>
<name>A0A835MC27_9ROSI</name>
<reference evidence="2 3" key="1">
    <citation type="submission" date="2020-10" db="EMBL/GenBank/DDBJ databases">
        <title>Plant Genome Project.</title>
        <authorList>
            <person name="Zhang R.-G."/>
        </authorList>
    </citation>
    <scope>NUCLEOTIDE SEQUENCE [LARGE SCALE GENOMIC DNA]</scope>
    <source>
        <strain evidence="2">FAFU-HL-1</strain>
        <tissue evidence="2">Leaf</tissue>
    </source>
</reference>
<gene>
    <name evidence="2" type="ORF">SADUNF_Sadunf19G0004400</name>
</gene>
<accession>A0A835MC27</accession>
<dbReference type="OrthoDB" id="855706at2759"/>
<organism evidence="2 3">
    <name type="scientific">Salix dunnii</name>
    <dbReference type="NCBI Taxonomy" id="1413687"/>
    <lineage>
        <taxon>Eukaryota</taxon>
        <taxon>Viridiplantae</taxon>
        <taxon>Streptophyta</taxon>
        <taxon>Embryophyta</taxon>
        <taxon>Tracheophyta</taxon>
        <taxon>Spermatophyta</taxon>
        <taxon>Magnoliopsida</taxon>
        <taxon>eudicotyledons</taxon>
        <taxon>Gunneridae</taxon>
        <taxon>Pentapetalae</taxon>
        <taxon>rosids</taxon>
        <taxon>fabids</taxon>
        <taxon>Malpighiales</taxon>
        <taxon>Salicaceae</taxon>
        <taxon>Saliceae</taxon>
        <taxon>Salix</taxon>
    </lineage>
</organism>
<sequence>MVTTHALFISFAEIIGVVPIRPNPYDLRSSTMLPELSQTLRSPQFSPHNLQVSRDHDVFNSNCYDSMLFDLLHLQGEVDQHSVIPHIDNMEQENLVPRNIGKSTRSQMKNQTARLNASNPSPDCSLQSQNRGLNTQQVRSITKLS</sequence>